<keyword evidence="11" id="KW-1185">Reference proteome</keyword>
<evidence type="ECO:0000259" key="9">
    <source>
        <dbReference type="PROSITE" id="PS50113"/>
    </source>
</evidence>
<feature type="modified residue" description="4-aspartylphosphate" evidence="5">
    <location>
        <position position="607"/>
    </location>
</feature>
<dbReference type="InterPro" id="IPR003594">
    <property type="entry name" value="HATPase_dom"/>
</dbReference>
<comment type="catalytic activity">
    <reaction evidence="1">
        <text>ATP + protein L-histidine = ADP + protein N-phospho-L-histidine.</text>
        <dbReference type="EC" id="2.7.13.3"/>
    </reaction>
</comment>
<dbReference type="PRINTS" id="PR00344">
    <property type="entry name" value="BCTRLSENSOR"/>
</dbReference>
<dbReference type="PANTHER" id="PTHR45339:SF1">
    <property type="entry name" value="HYBRID SIGNAL TRANSDUCTION HISTIDINE KINASE J"/>
    <property type="match status" value="1"/>
</dbReference>
<dbReference type="Gene3D" id="1.10.287.130">
    <property type="match status" value="1"/>
</dbReference>
<dbReference type="PROSITE" id="PS50109">
    <property type="entry name" value="HIS_KIN"/>
    <property type="match status" value="1"/>
</dbReference>
<dbReference type="EC" id="2.7.13.3" evidence="2"/>
<dbReference type="SMART" id="SM00388">
    <property type="entry name" value="HisKA"/>
    <property type="match status" value="1"/>
</dbReference>
<evidence type="ECO:0000313" key="11">
    <source>
        <dbReference type="Proteomes" id="UP000198635"/>
    </source>
</evidence>
<dbReference type="Pfam" id="PF00512">
    <property type="entry name" value="HisKA"/>
    <property type="match status" value="1"/>
</dbReference>
<feature type="domain" description="Histidine kinase" evidence="6">
    <location>
        <begin position="318"/>
        <end position="538"/>
    </location>
</feature>
<organism evidence="10 11">
    <name type="scientific">Desulfomicrobium apsheronum</name>
    <dbReference type="NCBI Taxonomy" id="52560"/>
    <lineage>
        <taxon>Bacteria</taxon>
        <taxon>Pseudomonadati</taxon>
        <taxon>Thermodesulfobacteriota</taxon>
        <taxon>Desulfovibrionia</taxon>
        <taxon>Desulfovibrionales</taxon>
        <taxon>Desulfomicrobiaceae</taxon>
        <taxon>Desulfomicrobium</taxon>
    </lineage>
</organism>
<keyword evidence="3 5" id="KW-0597">Phosphoprotein</keyword>
<evidence type="ECO:0000256" key="5">
    <source>
        <dbReference type="PROSITE-ProRule" id="PRU00169"/>
    </source>
</evidence>
<dbReference type="SUPFAM" id="SSF47384">
    <property type="entry name" value="Homodimeric domain of signal transducing histidine kinase"/>
    <property type="match status" value="1"/>
</dbReference>
<sequence length="681" mass="74208">MPSDAGEPRAFYQLFADLASGTLQHVTDPVQCAEYVASQVRELLGVKAVAVVACQGHDNPHRLLAVRPLRQETLFRNPAIDQLIHASHASPLAMTASPQDPTVPGRLLRSLGLSDSVIVPLRVGNEMIGALVLLGLMDTQGIETIVHSLDRLSSLLALIMRQADQYRDLELAVRERTAELRATRDRLEEQHAFLSSLLSSLPNPVFVQDVHDRILRCNDAFTALVGKPERELVGEHESRLRDTFVLEPAKNGGAGPEEFECLTSDGCERRMLTSRAPFHSSQGHLAGYINVLTDVTDLAAARIEAEASSRAKSEFLANMSHEVRTPLNGIVGMLQLLSQTFLDAEQKEFVFTAIRSSRRLTQLLTDILEISRIEAGKLAVVAQEFHFIELRDSVRDLFAIPAKAKGIALSFEVDEAIPSHVVGDEGRLRQILFNLVGNATKFTSKGSVHVAARRVDVGNEMLVEFTVIDTGVGIPRERQEDIFNAFTQVDGSAVRQHGGVGLGLAIVRRLVDMMGGSIAVQSVPGQGTTMTARIPLIPGPTVCGVREKAALPMVRDKRILVVEDDPINQLALTRMVKKLGHFPTLAGNGREALDKLALDDFDCVLMDIQMPIMDGLEATGQIRSGTIARVSPRIPVIALTGHAMPGDREHFMERGMTAYLPKPVDMDALARLITEATAGGV</sequence>
<dbReference type="SUPFAM" id="SSF52172">
    <property type="entry name" value="CheY-like"/>
    <property type="match status" value="1"/>
</dbReference>
<protein>
    <recommendedName>
        <fullName evidence="2">histidine kinase</fullName>
        <ecNumber evidence="2">2.7.13.3</ecNumber>
    </recommendedName>
</protein>
<reference evidence="11" key="1">
    <citation type="submission" date="2016-10" db="EMBL/GenBank/DDBJ databases">
        <authorList>
            <person name="Varghese N."/>
            <person name="Submissions S."/>
        </authorList>
    </citation>
    <scope>NUCLEOTIDE SEQUENCE [LARGE SCALE GENOMIC DNA]</scope>
    <source>
        <strain evidence="11">DSM 5918</strain>
    </source>
</reference>
<evidence type="ECO:0000259" key="6">
    <source>
        <dbReference type="PROSITE" id="PS50109"/>
    </source>
</evidence>
<dbReference type="Gene3D" id="3.30.450.20">
    <property type="entry name" value="PAS domain"/>
    <property type="match status" value="1"/>
</dbReference>
<evidence type="ECO:0000259" key="8">
    <source>
        <dbReference type="PROSITE" id="PS50112"/>
    </source>
</evidence>
<evidence type="ECO:0000256" key="3">
    <source>
        <dbReference type="ARBA" id="ARBA00022553"/>
    </source>
</evidence>
<dbReference type="InterPro" id="IPR003661">
    <property type="entry name" value="HisK_dim/P_dom"/>
</dbReference>
<dbReference type="SUPFAM" id="SSF55781">
    <property type="entry name" value="GAF domain-like"/>
    <property type="match status" value="1"/>
</dbReference>
<dbReference type="PROSITE" id="PS50112">
    <property type="entry name" value="PAS"/>
    <property type="match status" value="1"/>
</dbReference>
<name>A0A1I3PZW0_9BACT</name>
<dbReference type="InterPro" id="IPR004358">
    <property type="entry name" value="Sig_transdc_His_kin-like_C"/>
</dbReference>
<dbReference type="Pfam" id="PF13426">
    <property type="entry name" value="PAS_9"/>
    <property type="match status" value="1"/>
</dbReference>
<dbReference type="SMART" id="SM00448">
    <property type="entry name" value="REC"/>
    <property type="match status" value="1"/>
</dbReference>
<evidence type="ECO:0000313" key="10">
    <source>
        <dbReference type="EMBL" id="SFJ27178.1"/>
    </source>
</evidence>
<dbReference type="NCBIfam" id="TIGR00229">
    <property type="entry name" value="sensory_box"/>
    <property type="match status" value="1"/>
</dbReference>
<evidence type="ECO:0000256" key="2">
    <source>
        <dbReference type="ARBA" id="ARBA00012438"/>
    </source>
</evidence>
<dbReference type="GO" id="GO:0000155">
    <property type="term" value="F:phosphorelay sensor kinase activity"/>
    <property type="evidence" value="ECO:0007669"/>
    <property type="project" value="InterPro"/>
</dbReference>
<dbReference type="InterPro" id="IPR035965">
    <property type="entry name" value="PAS-like_dom_sf"/>
</dbReference>
<gene>
    <name evidence="10" type="ORF">SAMN04488082_102170</name>
</gene>
<dbReference type="RefSeq" id="WP_177192995.1">
    <property type="nucleotide sequence ID" value="NZ_FORX01000002.1"/>
</dbReference>
<dbReference type="AlphaFoldDB" id="A0A1I3PZW0"/>
<dbReference type="CDD" id="cd17546">
    <property type="entry name" value="REC_hyHK_CKI1_RcsC-like"/>
    <property type="match status" value="1"/>
</dbReference>
<feature type="domain" description="Response regulatory" evidence="7">
    <location>
        <begin position="558"/>
        <end position="677"/>
    </location>
</feature>
<dbReference type="PROSITE" id="PS50110">
    <property type="entry name" value="RESPONSE_REGULATORY"/>
    <property type="match status" value="1"/>
</dbReference>
<evidence type="ECO:0000256" key="4">
    <source>
        <dbReference type="ARBA" id="ARBA00023012"/>
    </source>
</evidence>
<dbReference type="Pfam" id="PF00072">
    <property type="entry name" value="Response_reg"/>
    <property type="match status" value="1"/>
</dbReference>
<dbReference type="CDD" id="cd16922">
    <property type="entry name" value="HATPase_EvgS-ArcB-TorS-like"/>
    <property type="match status" value="1"/>
</dbReference>
<dbReference type="PANTHER" id="PTHR45339">
    <property type="entry name" value="HYBRID SIGNAL TRANSDUCTION HISTIDINE KINASE J"/>
    <property type="match status" value="1"/>
</dbReference>
<dbReference type="InterPro" id="IPR036890">
    <property type="entry name" value="HATPase_C_sf"/>
</dbReference>
<feature type="domain" description="PAC" evidence="9">
    <location>
        <begin position="255"/>
        <end position="307"/>
    </location>
</feature>
<dbReference type="InterPro" id="IPR029016">
    <property type="entry name" value="GAF-like_dom_sf"/>
</dbReference>
<dbReference type="InterPro" id="IPR011006">
    <property type="entry name" value="CheY-like_superfamily"/>
</dbReference>
<dbReference type="FunFam" id="3.30.565.10:FF:000010">
    <property type="entry name" value="Sensor histidine kinase RcsC"/>
    <property type="match status" value="1"/>
</dbReference>
<dbReference type="InterPro" id="IPR001789">
    <property type="entry name" value="Sig_transdc_resp-reg_receiver"/>
</dbReference>
<keyword evidence="4" id="KW-0902">Two-component regulatory system</keyword>
<dbReference type="Pfam" id="PF02518">
    <property type="entry name" value="HATPase_c"/>
    <property type="match status" value="1"/>
</dbReference>
<dbReference type="CDD" id="cd00130">
    <property type="entry name" value="PAS"/>
    <property type="match status" value="1"/>
</dbReference>
<dbReference type="InterPro" id="IPR036097">
    <property type="entry name" value="HisK_dim/P_sf"/>
</dbReference>
<dbReference type="CDD" id="cd00082">
    <property type="entry name" value="HisKA"/>
    <property type="match status" value="1"/>
</dbReference>
<dbReference type="InterPro" id="IPR000700">
    <property type="entry name" value="PAS-assoc_C"/>
</dbReference>
<dbReference type="SUPFAM" id="SSF55785">
    <property type="entry name" value="PYP-like sensor domain (PAS domain)"/>
    <property type="match status" value="1"/>
</dbReference>
<dbReference type="InterPro" id="IPR005467">
    <property type="entry name" value="His_kinase_dom"/>
</dbReference>
<dbReference type="PROSITE" id="PS50113">
    <property type="entry name" value="PAC"/>
    <property type="match status" value="1"/>
</dbReference>
<dbReference type="Proteomes" id="UP000198635">
    <property type="component" value="Unassembled WGS sequence"/>
</dbReference>
<dbReference type="Gene3D" id="3.30.450.40">
    <property type="match status" value="1"/>
</dbReference>
<feature type="domain" description="PAS" evidence="8">
    <location>
        <begin position="190"/>
        <end position="235"/>
    </location>
</feature>
<evidence type="ECO:0000259" key="7">
    <source>
        <dbReference type="PROSITE" id="PS50110"/>
    </source>
</evidence>
<dbReference type="SUPFAM" id="SSF55874">
    <property type="entry name" value="ATPase domain of HSP90 chaperone/DNA topoisomerase II/histidine kinase"/>
    <property type="match status" value="1"/>
</dbReference>
<dbReference type="SMART" id="SM00387">
    <property type="entry name" value="HATPase_c"/>
    <property type="match status" value="1"/>
</dbReference>
<dbReference type="Gene3D" id="3.30.565.10">
    <property type="entry name" value="Histidine kinase-like ATPase, C-terminal domain"/>
    <property type="match status" value="1"/>
</dbReference>
<dbReference type="EMBL" id="FORX01000002">
    <property type="protein sequence ID" value="SFJ27178.1"/>
    <property type="molecule type" value="Genomic_DNA"/>
</dbReference>
<accession>A0A1I3PZW0</accession>
<dbReference type="Gene3D" id="3.40.50.2300">
    <property type="match status" value="1"/>
</dbReference>
<keyword evidence="10" id="KW-0808">Transferase</keyword>
<dbReference type="STRING" id="52560.SAMN04488082_102170"/>
<evidence type="ECO:0000256" key="1">
    <source>
        <dbReference type="ARBA" id="ARBA00000085"/>
    </source>
</evidence>
<keyword evidence="10" id="KW-0418">Kinase</keyword>
<proteinExistence type="predicted"/>
<dbReference type="InterPro" id="IPR000014">
    <property type="entry name" value="PAS"/>
</dbReference>